<keyword evidence="4" id="KW-0175">Coiled coil</keyword>
<dbReference type="GO" id="GO:0005856">
    <property type="term" value="C:cytoskeleton"/>
    <property type="evidence" value="ECO:0007669"/>
    <property type="project" value="TreeGrafter"/>
</dbReference>
<evidence type="ECO:0000256" key="3">
    <source>
        <dbReference type="ARBA" id="ARBA00048679"/>
    </source>
</evidence>
<dbReference type="PANTHER" id="PTHR22988">
    <property type="entry name" value="MYOTONIC DYSTROPHY S/T KINASE-RELATED"/>
    <property type="match status" value="1"/>
</dbReference>
<dbReference type="STRING" id="1126212.K2R5J9"/>
<keyword evidence="1" id="KW-0597">Phosphoprotein</keyword>
<feature type="compositionally biased region" description="Basic and acidic residues" evidence="5">
    <location>
        <begin position="520"/>
        <end position="534"/>
    </location>
</feature>
<dbReference type="VEuPathDB" id="FungiDB:MPH_05095"/>
<evidence type="ECO:0000313" key="6">
    <source>
        <dbReference type="EMBL" id="EKG17646.1"/>
    </source>
</evidence>
<name>K2R5J9_MACPH</name>
<dbReference type="eggNOG" id="ENOG502SIQW">
    <property type="taxonomic scope" value="Eukaryota"/>
</dbReference>
<evidence type="ECO:0000256" key="5">
    <source>
        <dbReference type="SAM" id="MobiDB-lite"/>
    </source>
</evidence>
<feature type="compositionally biased region" description="Basic and acidic residues" evidence="5">
    <location>
        <begin position="1"/>
        <end position="11"/>
    </location>
</feature>
<feature type="compositionally biased region" description="Polar residues" evidence="5">
    <location>
        <begin position="472"/>
        <end position="482"/>
    </location>
</feature>
<feature type="region of interest" description="Disordered" evidence="5">
    <location>
        <begin position="348"/>
        <end position="606"/>
    </location>
</feature>
<feature type="coiled-coil region" evidence="4">
    <location>
        <begin position="29"/>
        <end position="137"/>
    </location>
</feature>
<evidence type="ECO:0000256" key="1">
    <source>
        <dbReference type="ARBA" id="ARBA00022553"/>
    </source>
</evidence>
<evidence type="ECO:0000313" key="7">
    <source>
        <dbReference type="Proteomes" id="UP000007129"/>
    </source>
</evidence>
<dbReference type="InterPro" id="IPR050839">
    <property type="entry name" value="Rho-assoc_Ser/Thr_Kinase"/>
</dbReference>
<reference evidence="6 7" key="1">
    <citation type="journal article" date="2012" name="BMC Genomics">
        <title>Tools to kill: Genome of one of the most destructive plant pathogenic fungi Macrophomina phaseolina.</title>
        <authorList>
            <person name="Islam M.S."/>
            <person name="Haque M.S."/>
            <person name="Islam M.M."/>
            <person name="Emdad E.M."/>
            <person name="Halim A."/>
            <person name="Hossen Q.M.M."/>
            <person name="Hossain M.Z."/>
            <person name="Ahmed B."/>
            <person name="Rahim S."/>
            <person name="Rahman M.S."/>
            <person name="Alam M.M."/>
            <person name="Hou S."/>
            <person name="Wan X."/>
            <person name="Saito J.A."/>
            <person name="Alam M."/>
        </authorList>
    </citation>
    <scope>NUCLEOTIDE SEQUENCE [LARGE SCALE GENOMIC DNA]</scope>
    <source>
        <strain evidence="6 7">MS6</strain>
    </source>
</reference>
<sequence length="657" mass="73166">MARKMDAHADSDTAEVLPSVPRPAARPDRAQLQQALRTAECELELERSQRIVESVNKDEEIRKLRFQVLLLEDENDDLQDQLQEEEQRSDKLETTLDDALAQLRERDADIQRISNELRMKMREAENMKAELASMETISTDSNKVLTEKLALSRELSALKPELEHLRSQASANDALISEKLSLQRQLNTLEVELENEKRASLRAQARSEKQSERDAEHQSQINELEKQLAKERREREKAEKESQKARREAEAEKKAAERAQSNEQKKAEQEAKEIAKIDELKEALAEGKRQIEELKKDMIKEKREREKAEKAIHKTQLDNEAQVSLATERAEAYKAKLKTTKEKLKEAQAELQNAQASAPVRPSIEEIPRLSKNPRKRIAQMDPDATTLGTPGDGPAAKRSRTTAPGDKSTFSITPFLNRTASVAPSSPLQEAEEQSEHEGDKTEEVVAAQSTPTAKGKNKKAVAPKSKPLASVSTNKPATKATSKRQKAAAPTLEKVTEEGSQEDKDEQDSHPPQPQPAKQKENEKPAEPKAKDLSNTAPTLKPKVKPASVQPRKSLASFPTFIDDDEPTKKKKRKLGGGENSVLGKPTLFDMEDEDARPAKPIPGRGLFAARALNKTMGLKGRGANLGGSLTTADGFTFSPLKKDKRAMREASYMA</sequence>
<accession>K2R5J9</accession>
<feature type="region of interest" description="Disordered" evidence="5">
    <location>
        <begin position="200"/>
        <end position="272"/>
    </location>
</feature>
<comment type="catalytic activity">
    <reaction evidence="2">
        <text>L-threonyl-[protein] + ATP = O-phospho-L-threonyl-[protein] + ADP + H(+)</text>
        <dbReference type="Rhea" id="RHEA:46608"/>
        <dbReference type="Rhea" id="RHEA-COMP:11060"/>
        <dbReference type="Rhea" id="RHEA-COMP:11605"/>
        <dbReference type="ChEBI" id="CHEBI:15378"/>
        <dbReference type="ChEBI" id="CHEBI:30013"/>
        <dbReference type="ChEBI" id="CHEBI:30616"/>
        <dbReference type="ChEBI" id="CHEBI:61977"/>
        <dbReference type="ChEBI" id="CHEBI:456216"/>
        <dbReference type="EC" id="2.7.11.1"/>
    </reaction>
</comment>
<evidence type="ECO:0000256" key="4">
    <source>
        <dbReference type="SAM" id="Coils"/>
    </source>
</evidence>
<organism evidence="6 7">
    <name type="scientific">Macrophomina phaseolina (strain MS6)</name>
    <name type="common">Charcoal rot fungus</name>
    <dbReference type="NCBI Taxonomy" id="1126212"/>
    <lineage>
        <taxon>Eukaryota</taxon>
        <taxon>Fungi</taxon>
        <taxon>Dikarya</taxon>
        <taxon>Ascomycota</taxon>
        <taxon>Pezizomycotina</taxon>
        <taxon>Dothideomycetes</taxon>
        <taxon>Dothideomycetes incertae sedis</taxon>
        <taxon>Botryosphaeriales</taxon>
        <taxon>Botryosphaeriaceae</taxon>
        <taxon>Macrophomina</taxon>
    </lineage>
</organism>
<comment type="caution">
    <text evidence="6">The sequence shown here is derived from an EMBL/GenBank/DDBJ whole genome shotgun (WGS) entry which is preliminary data.</text>
</comment>
<dbReference type="AlphaFoldDB" id="K2R5J9"/>
<dbReference type="Proteomes" id="UP000007129">
    <property type="component" value="Unassembled WGS sequence"/>
</dbReference>
<dbReference type="OrthoDB" id="20105at2759"/>
<feature type="compositionally biased region" description="Basic and acidic residues" evidence="5">
    <location>
        <begin position="200"/>
        <end position="257"/>
    </location>
</feature>
<dbReference type="GO" id="GO:0004674">
    <property type="term" value="F:protein serine/threonine kinase activity"/>
    <property type="evidence" value="ECO:0007669"/>
    <property type="project" value="UniProtKB-EC"/>
</dbReference>
<gene>
    <name evidence="6" type="ORF">MPH_05095</name>
</gene>
<feature type="compositionally biased region" description="Basic and acidic residues" evidence="5">
    <location>
        <begin position="263"/>
        <end position="272"/>
    </location>
</feature>
<dbReference type="GO" id="GO:0031032">
    <property type="term" value="P:actomyosin structure organization"/>
    <property type="evidence" value="ECO:0007669"/>
    <property type="project" value="TreeGrafter"/>
</dbReference>
<protein>
    <submittedName>
        <fullName evidence="6">Uncharacterized protein</fullName>
    </submittedName>
</protein>
<feature type="compositionally biased region" description="Polar residues" evidence="5">
    <location>
        <begin position="409"/>
        <end position="429"/>
    </location>
</feature>
<dbReference type="PANTHER" id="PTHR22988:SF71">
    <property type="entry name" value="CITRON RHO-INTERACTING KINASE"/>
    <property type="match status" value="1"/>
</dbReference>
<evidence type="ECO:0000256" key="2">
    <source>
        <dbReference type="ARBA" id="ARBA00047899"/>
    </source>
</evidence>
<comment type="catalytic activity">
    <reaction evidence="3">
        <text>L-seryl-[protein] + ATP = O-phospho-L-seryl-[protein] + ADP + H(+)</text>
        <dbReference type="Rhea" id="RHEA:17989"/>
        <dbReference type="Rhea" id="RHEA-COMP:9863"/>
        <dbReference type="Rhea" id="RHEA-COMP:11604"/>
        <dbReference type="ChEBI" id="CHEBI:15378"/>
        <dbReference type="ChEBI" id="CHEBI:29999"/>
        <dbReference type="ChEBI" id="CHEBI:30616"/>
        <dbReference type="ChEBI" id="CHEBI:83421"/>
        <dbReference type="ChEBI" id="CHEBI:456216"/>
        <dbReference type="EC" id="2.7.11.1"/>
    </reaction>
</comment>
<feature type="region of interest" description="Disordered" evidence="5">
    <location>
        <begin position="1"/>
        <end position="28"/>
    </location>
</feature>
<dbReference type="GO" id="GO:0005737">
    <property type="term" value="C:cytoplasm"/>
    <property type="evidence" value="ECO:0007669"/>
    <property type="project" value="TreeGrafter"/>
</dbReference>
<feature type="compositionally biased region" description="Basic and acidic residues" evidence="5">
    <location>
        <begin position="435"/>
        <end position="445"/>
    </location>
</feature>
<proteinExistence type="predicted"/>
<dbReference type="HOGENOM" id="CLU_022827_0_0_1"/>
<dbReference type="InParanoid" id="K2R5J9"/>
<dbReference type="EMBL" id="AHHD01000229">
    <property type="protein sequence ID" value="EKG17646.1"/>
    <property type="molecule type" value="Genomic_DNA"/>
</dbReference>